<dbReference type="Proteomes" id="UP000033866">
    <property type="component" value="Unassembled WGS sequence"/>
</dbReference>
<sequence>MITERKMKVRNRPKVLLGMSGGVDSSVAAYILKKDGYEVIGCTMELWTGENHKKSNIEDAKRVAEILQIPFHIFDLQKEFKEYVIKYFISEYEAGRTPNPCVACNRYVNFI</sequence>
<dbReference type="PANTHER" id="PTHR11933">
    <property type="entry name" value="TRNA 5-METHYLAMINOMETHYL-2-THIOURIDYLATE -METHYLTRANSFERASE"/>
    <property type="match status" value="1"/>
</dbReference>
<dbReference type="InterPro" id="IPR014729">
    <property type="entry name" value="Rossmann-like_a/b/a_fold"/>
</dbReference>
<protein>
    <submittedName>
        <fullName evidence="1">tRNA-specific 2-thiouridylase MnmA</fullName>
    </submittedName>
</protein>
<dbReference type="PANTHER" id="PTHR11933:SF5">
    <property type="entry name" value="MITOCHONDRIAL TRNA-SPECIFIC 2-THIOURIDYLASE 1"/>
    <property type="match status" value="1"/>
</dbReference>
<comment type="caution">
    <text evidence="1">The sequence shown here is derived from an EMBL/GenBank/DDBJ whole genome shotgun (WGS) entry which is preliminary data.</text>
</comment>
<organism evidence="1 2">
    <name type="scientific">candidate division WS6 bacterium GW2011_GWE1_34_7</name>
    <dbReference type="NCBI Taxonomy" id="1619093"/>
    <lineage>
        <taxon>Bacteria</taxon>
        <taxon>Candidatus Dojkabacteria</taxon>
    </lineage>
</organism>
<dbReference type="AlphaFoldDB" id="A0A0G0EEZ7"/>
<dbReference type="EMBL" id="LBPV01000008">
    <property type="protein sequence ID" value="KKP65952.1"/>
    <property type="molecule type" value="Genomic_DNA"/>
</dbReference>
<proteinExistence type="predicted"/>
<dbReference type="PATRIC" id="fig|1619093.3.peg.110"/>
<dbReference type="SUPFAM" id="SSF52402">
    <property type="entry name" value="Adenine nucleotide alpha hydrolases-like"/>
    <property type="match status" value="1"/>
</dbReference>
<accession>A0A0G0EEZ7</accession>
<dbReference type="Pfam" id="PF03054">
    <property type="entry name" value="tRNA_Me_trans"/>
    <property type="match status" value="1"/>
</dbReference>
<evidence type="ECO:0000313" key="2">
    <source>
        <dbReference type="Proteomes" id="UP000033866"/>
    </source>
</evidence>
<name>A0A0G0EEZ7_9BACT</name>
<reference evidence="1 2" key="1">
    <citation type="journal article" date="2015" name="Nature">
        <title>rRNA introns, odd ribosomes, and small enigmatic genomes across a large radiation of phyla.</title>
        <authorList>
            <person name="Brown C.T."/>
            <person name="Hug L.A."/>
            <person name="Thomas B.C."/>
            <person name="Sharon I."/>
            <person name="Castelle C.J."/>
            <person name="Singh A."/>
            <person name="Wilkins M.J."/>
            <person name="Williams K.H."/>
            <person name="Banfield J.F."/>
        </authorList>
    </citation>
    <scope>NUCLEOTIDE SEQUENCE [LARGE SCALE GENOMIC DNA]</scope>
</reference>
<evidence type="ECO:0000313" key="1">
    <source>
        <dbReference type="EMBL" id="KKP65952.1"/>
    </source>
</evidence>
<gene>
    <name evidence="1" type="ORF">UR61_C0008G0015</name>
</gene>
<dbReference type="Gene3D" id="3.40.50.620">
    <property type="entry name" value="HUPs"/>
    <property type="match status" value="1"/>
</dbReference>
<dbReference type="GO" id="GO:0002143">
    <property type="term" value="P:tRNA wobble position uridine thiolation"/>
    <property type="evidence" value="ECO:0007669"/>
    <property type="project" value="TreeGrafter"/>
</dbReference>